<dbReference type="AlphaFoldDB" id="A0A6G9YUR8"/>
<accession>A0A6G9YUR8</accession>
<dbReference type="NCBIfam" id="TIGR00026">
    <property type="entry name" value="hi_GC_TIGR00026"/>
    <property type="match status" value="1"/>
</dbReference>
<comment type="similarity">
    <text evidence="1">Belongs to the F420H(2)-dependent quinone reductase family.</text>
</comment>
<reference evidence="3 4" key="1">
    <citation type="journal article" date="2019" name="ACS Chem. Biol.">
        <title>Identification and Mobilization of a Cryptic Antibiotic Biosynthesis Gene Locus from a Human-Pathogenic Nocardia Isolate.</title>
        <authorList>
            <person name="Herisse M."/>
            <person name="Ishida K."/>
            <person name="Porter J.L."/>
            <person name="Howden B."/>
            <person name="Hertweck C."/>
            <person name="Stinear T.P."/>
            <person name="Pidot S.J."/>
        </authorList>
    </citation>
    <scope>NUCLEOTIDE SEQUENCE [LARGE SCALE GENOMIC DNA]</scope>
    <source>
        <strain evidence="3 4">AUSMDU00012715</strain>
    </source>
</reference>
<dbReference type="Proteomes" id="UP000500953">
    <property type="component" value="Chromosome"/>
</dbReference>
<dbReference type="GO" id="GO:0070967">
    <property type="term" value="F:coenzyme F420 binding"/>
    <property type="evidence" value="ECO:0007669"/>
    <property type="project" value="TreeGrafter"/>
</dbReference>
<dbReference type="PANTHER" id="PTHR39428:SF1">
    <property type="entry name" value="F420H(2)-DEPENDENT QUINONE REDUCTASE RV1261C"/>
    <property type="match status" value="1"/>
</dbReference>
<dbReference type="InterPro" id="IPR012349">
    <property type="entry name" value="Split_barrel_FMN-bd"/>
</dbReference>
<name>A0A6G9YUR8_9NOCA</name>
<dbReference type="InterPro" id="IPR004378">
    <property type="entry name" value="F420H2_quin_Rdtase"/>
</dbReference>
<dbReference type="EMBL" id="CP046173">
    <property type="protein sequence ID" value="QIS16958.1"/>
    <property type="molecule type" value="Genomic_DNA"/>
</dbReference>
<evidence type="ECO:0000313" key="3">
    <source>
        <dbReference type="EMBL" id="QIS16958.1"/>
    </source>
</evidence>
<dbReference type="Gene3D" id="2.30.110.10">
    <property type="entry name" value="Electron Transport, Fmn-binding Protein, Chain A"/>
    <property type="match status" value="1"/>
</dbReference>
<organism evidence="3 4">
    <name type="scientific">Nocardia terpenica</name>
    <dbReference type="NCBI Taxonomy" id="455432"/>
    <lineage>
        <taxon>Bacteria</taxon>
        <taxon>Bacillati</taxon>
        <taxon>Actinomycetota</taxon>
        <taxon>Actinomycetes</taxon>
        <taxon>Mycobacteriales</taxon>
        <taxon>Nocardiaceae</taxon>
        <taxon>Nocardia</taxon>
    </lineage>
</organism>
<evidence type="ECO:0000313" key="4">
    <source>
        <dbReference type="Proteomes" id="UP000500953"/>
    </source>
</evidence>
<dbReference type="RefSeq" id="WP_167484389.1">
    <property type="nucleotide sequence ID" value="NZ_CP046173.1"/>
</dbReference>
<sequence length="184" mass="20431">MVAHSGQNGVWPEVRWGDAGSVFSRTVTAVAATRIGSWLARHGAGLDRRILVRTNGRRTILGPIGAPLLLLVTIGRKTSRRITTPLVYMREADRLLIVGTNGGLQRPPNWVANLRAHPEADVIMAGRQIPITACEIFGRDKDKRFHVLIDSSPVFAAYLRRIQRDIPMFALEQRRGRRSGSPHS</sequence>
<proteinExistence type="inferred from homology"/>
<gene>
    <name evidence="3" type="ORF">F6W96_00110</name>
</gene>
<evidence type="ECO:0000256" key="2">
    <source>
        <dbReference type="ARBA" id="ARBA00049106"/>
    </source>
</evidence>
<dbReference type="PANTHER" id="PTHR39428">
    <property type="entry name" value="F420H(2)-DEPENDENT QUINONE REDUCTASE RV1261C"/>
    <property type="match status" value="1"/>
</dbReference>
<comment type="catalytic activity">
    <reaction evidence="2">
        <text>oxidized coenzyme F420-(gamma-L-Glu)(n) + a quinol + H(+) = reduced coenzyme F420-(gamma-L-Glu)(n) + a quinone</text>
        <dbReference type="Rhea" id="RHEA:39663"/>
        <dbReference type="Rhea" id="RHEA-COMP:12939"/>
        <dbReference type="Rhea" id="RHEA-COMP:14378"/>
        <dbReference type="ChEBI" id="CHEBI:15378"/>
        <dbReference type="ChEBI" id="CHEBI:24646"/>
        <dbReference type="ChEBI" id="CHEBI:132124"/>
        <dbReference type="ChEBI" id="CHEBI:133980"/>
        <dbReference type="ChEBI" id="CHEBI:139511"/>
    </reaction>
</comment>
<dbReference type="GO" id="GO:0016491">
    <property type="term" value="F:oxidoreductase activity"/>
    <property type="evidence" value="ECO:0007669"/>
    <property type="project" value="InterPro"/>
</dbReference>
<dbReference type="Pfam" id="PF04075">
    <property type="entry name" value="F420H2_quin_red"/>
    <property type="match status" value="1"/>
</dbReference>
<dbReference type="GO" id="GO:0005886">
    <property type="term" value="C:plasma membrane"/>
    <property type="evidence" value="ECO:0007669"/>
    <property type="project" value="TreeGrafter"/>
</dbReference>
<protein>
    <submittedName>
        <fullName evidence="3">Nitroreductase family deazaflavin-dependent oxidoreductase</fullName>
    </submittedName>
</protein>
<evidence type="ECO:0000256" key="1">
    <source>
        <dbReference type="ARBA" id="ARBA00008710"/>
    </source>
</evidence>